<dbReference type="EMBL" id="KV424307">
    <property type="protein sequence ID" value="KZT47810.1"/>
    <property type="molecule type" value="Genomic_DNA"/>
</dbReference>
<dbReference type="Proteomes" id="UP000076842">
    <property type="component" value="Unassembled WGS sequence"/>
</dbReference>
<keyword evidence="2" id="KW-1185">Reference proteome</keyword>
<evidence type="ECO:0000313" key="1">
    <source>
        <dbReference type="EMBL" id="KZT47810.1"/>
    </source>
</evidence>
<sequence length="63" mass="7466">MRTTEVHAFDRTERRREWTAEGQIAQQAARRYRALRLAAQCRFNLSAAALAEFLEQQYKRPAR</sequence>
<evidence type="ECO:0000313" key="2">
    <source>
        <dbReference type="Proteomes" id="UP000076842"/>
    </source>
</evidence>
<accession>A0A165AMS4</accession>
<proteinExistence type="predicted"/>
<dbReference type="InParanoid" id="A0A165AMS4"/>
<protein>
    <submittedName>
        <fullName evidence="1">Uncharacterized protein</fullName>
    </submittedName>
</protein>
<name>A0A165AMS4_9BASI</name>
<gene>
    <name evidence="1" type="ORF">CALCODRAFT_505172</name>
</gene>
<organism evidence="1 2">
    <name type="scientific">Calocera cornea HHB12733</name>
    <dbReference type="NCBI Taxonomy" id="1353952"/>
    <lineage>
        <taxon>Eukaryota</taxon>
        <taxon>Fungi</taxon>
        <taxon>Dikarya</taxon>
        <taxon>Basidiomycota</taxon>
        <taxon>Agaricomycotina</taxon>
        <taxon>Dacrymycetes</taxon>
        <taxon>Dacrymycetales</taxon>
        <taxon>Dacrymycetaceae</taxon>
        <taxon>Calocera</taxon>
    </lineage>
</organism>
<reference evidence="1 2" key="1">
    <citation type="journal article" date="2016" name="Mol. Biol. Evol.">
        <title>Comparative Genomics of Early-Diverging Mushroom-Forming Fungi Provides Insights into the Origins of Lignocellulose Decay Capabilities.</title>
        <authorList>
            <person name="Nagy L.G."/>
            <person name="Riley R."/>
            <person name="Tritt A."/>
            <person name="Adam C."/>
            <person name="Daum C."/>
            <person name="Floudas D."/>
            <person name="Sun H."/>
            <person name="Yadav J.S."/>
            <person name="Pangilinan J."/>
            <person name="Larsson K.H."/>
            <person name="Matsuura K."/>
            <person name="Barry K."/>
            <person name="Labutti K."/>
            <person name="Kuo R."/>
            <person name="Ohm R.A."/>
            <person name="Bhattacharya S.S."/>
            <person name="Shirouzu T."/>
            <person name="Yoshinaga Y."/>
            <person name="Martin F.M."/>
            <person name="Grigoriev I.V."/>
            <person name="Hibbett D.S."/>
        </authorList>
    </citation>
    <scope>NUCLEOTIDE SEQUENCE [LARGE SCALE GENOMIC DNA]</scope>
    <source>
        <strain evidence="1 2">HHB12733</strain>
    </source>
</reference>
<dbReference type="AlphaFoldDB" id="A0A165AMS4"/>